<comment type="caution">
    <text evidence="1">The sequence shown here is derived from an EMBL/GenBank/DDBJ whole genome shotgun (WGS) entry which is preliminary data.</text>
</comment>
<dbReference type="SUPFAM" id="SSF56300">
    <property type="entry name" value="Metallo-dependent phosphatases"/>
    <property type="match status" value="1"/>
</dbReference>
<dbReference type="EC" id="3.1.3.5" evidence="1"/>
<dbReference type="EMBL" id="CAOJ01010791">
    <property type="protein sequence ID" value="CCO33004.1"/>
    <property type="molecule type" value="Genomic_DNA"/>
</dbReference>
<name>M5C0T4_THACB</name>
<evidence type="ECO:0000313" key="2">
    <source>
        <dbReference type="Proteomes" id="UP000012065"/>
    </source>
</evidence>
<dbReference type="InterPro" id="IPR006179">
    <property type="entry name" value="5_nucleotidase/apyrase"/>
</dbReference>
<sequence>MTQSRAKPGGDRVVDQKGDLHDSIGNVLNFDRLHNAHIFTRKIMSFDLRKSGDLFSPSVESLLTEGRNMVHLMNELAPDACVPGNHEFDYERSQFDQLIKFSNFPWILSNAQDKTGTGGDTLKGLVKYIVQEVVIDQQTLQIGIIGLMSPDTVSKISGKASKTFKLLDMKDECMKLSKELRENQKCDLVFALTHSLYVRLYYE</sequence>
<dbReference type="PANTHER" id="PTHR11575">
    <property type="entry name" value="5'-NUCLEOTIDASE-RELATED"/>
    <property type="match status" value="1"/>
</dbReference>
<dbReference type="GO" id="GO:0009166">
    <property type="term" value="P:nucleotide catabolic process"/>
    <property type="evidence" value="ECO:0007669"/>
    <property type="project" value="InterPro"/>
</dbReference>
<dbReference type="GO" id="GO:0008253">
    <property type="term" value="F:5'-nucleotidase activity"/>
    <property type="evidence" value="ECO:0007669"/>
    <property type="project" value="UniProtKB-EC"/>
</dbReference>
<dbReference type="InterPro" id="IPR029052">
    <property type="entry name" value="Metallo-depent_PP-like"/>
</dbReference>
<organism evidence="1 2">
    <name type="scientific">Thanatephorus cucumeris (strain AG1-IB / isolate 7/3/14)</name>
    <name type="common">Lettuce bottom rot fungus</name>
    <name type="synonym">Rhizoctonia solani</name>
    <dbReference type="NCBI Taxonomy" id="1108050"/>
    <lineage>
        <taxon>Eukaryota</taxon>
        <taxon>Fungi</taxon>
        <taxon>Dikarya</taxon>
        <taxon>Basidiomycota</taxon>
        <taxon>Agaricomycotina</taxon>
        <taxon>Agaricomycetes</taxon>
        <taxon>Cantharellales</taxon>
        <taxon>Ceratobasidiaceae</taxon>
        <taxon>Rhizoctonia</taxon>
        <taxon>Rhizoctonia solani AG-1</taxon>
    </lineage>
</organism>
<dbReference type="AlphaFoldDB" id="M5C0T4"/>
<proteinExistence type="predicted"/>
<dbReference type="Proteomes" id="UP000012065">
    <property type="component" value="Unassembled WGS sequence"/>
</dbReference>
<accession>M5C0T4</accession>
<dbReference type="Gene3D" id="3.60.21.10">
    <property type="match status" value="1"/>
</dbReference>
<evidence type="ECO:0000313" key="1">
    <source>
        <dbReference type="EMBL" id="CCO33004.1"/>
    </source>
</evidence>
<gene>
    <name evidence="1" type="ORF">BN14_07071</name>
</gene>
<reference evidence="1 2" key="1">
    <citation type="journal article" date="2013" name="J. Biotechnol.">
        <title>Establishment and interpretation of the genome sequence of the phytopathogenic fungus Rhizoctonia solani AG1-IB isolate 7/3/14.</title>
        <authorList>
            <person name="Wibberg D.W."/>
            <person name="Jelonek L.J."/>
            <person name="Rupp O.R."/>
            <person name="Hennig M.H."/>
            <person name="Eikmeyer F.E."/>
            <person name="Goesmann A.G."/>
            <person name="Hartmann A.H."/>
            <person name="Borriss R.B."/>
            <person name="Grosch R.G."/>
            <person name="Puehler A.P."/>
            <person name="Schlueter A.S."/>
        </authorList>
    </citation>
    <scope>NUCLEOTIDE SEQUENCE [LARGE SCALE GENOMIC DNA]</scope>
    <source>
        <strain evidence="2">AG1-IB / isolate 7/3/14</strain>
    </source>
</reference>
<keyword evidence="1" id="KW-0378">Hydrolase</keyword>
<dbReference type="HOGENOM" id="CLU_1349723_0_0_1"/>
<protein>
    <submittedName>
        <fullName evidence="1">5'-nucleotidase</fullName>
        <ecNumber evidence="1">3.1.3.5</ecNumber>
    </submittedName>
</protein>
<dbReference type="PANTHER" id="PTHR11575:SF48">
    <property type="entry name" value="5'-NUCLEOTIDASE"/>
    <property type="match status" value="1"/>
</dbReference>